<evidence type="ECO:0000256" key="1">
    <source>
        <dbReference type="SAM" id="MobiDB-lite"/>
    </source>
</evidence>
<protein>
    <submittedName>
        <fullName evidence="3">Uncharacterized protein</fullName>
    </submittedName>
</protein>
<feature type="transmembrane region" description="Helical" evidence="2">
    <location>
        <begin position="35"/>
        <end position="54"/>
    </location>
</feature>
<evidence type="ECO:0000313" key="3">
    <source>
        <dbReference type="EMBL" id="WLS81265.1"/>
    </source>
</evidence>
<sequence>MLVYSLIYLALIVLLASVIRKLLFSKKRPGMAVSLALSAVVLCGTIVVFLFLEILQIKAVAASMALPITANPKPNFTMALVSTVIFYSSLRGKRQPKTEEVVDKANSDLWHK</sequence>
<keyword evidence="2" id="KW-0472">Membrane</keyword>
<reference evidence="3 4" key="1">
    <citation type="submission" date="2023-07" db="EMBL/GenBank/DDBJ databases">
        <title>Pathogenic bacteria of pear tree diseases.</title>
        <authorList>
            <person name="Zhang Z."/>
            <person name="He L."/>
            <person name="Huang R."/>
        </authorList>
    </citation>
    <scope>NUCLEOTIDE SEQUENCE [LARGE SCALE GENOMIC DNA]</scope>
    <source>
        <strain evidence="3 4">DE2</strain>
        <plasmid evidence="3 4">unnamed4</plasmid>
    </source>
</reference>
<accession>A0AA50DNX0</accession>
<keyword evidence="2" id="KW-0812">Transmembrane</keyword>
<gene>
    <name evidence="3" type="ORF">Q3V30_22655</name>
</gene>
<organism evidence="3 4">
    <name type="scientific">Erwinia pyri</name>
    <dbReference type="NCBI Taxonomy" id="3062598"/>
    <lineage>
        <taxon>Bacteria</taxon>
        <taxon>Pseudomonadati</taxon>
        <taxon>Pseudomonadota</taxon>
        <taxon>Gammaproteobacteria</taxon>
        <taxon>Enterobacterales</taxon>
        <taxon>Erwiniaceae</taxon>
        <taxon>Erwinia</taxon>
    </lineage>
</organism>
<geneLocation type="plasmid" evidence="3 4">
    <name>unnamed4</name>
</geneLocation>
<keyword evidence="2" id="KW-1133">Transmembrane helix</keyword>
<keyword evidence="3" id="KW-0614">Plasmid</keyword>
<dbReference type="AlphaFoldDB" id="A0AA50DNX0"/>
<dbReference type="KEGG" id="epi:Q3V30_22655"/>
<name>A0AA50DNX0_9GAMM</name>
<dbReference type="Proteomes" id="UP001228139">
    <property type="component" value="Plasmid unnamed4"/>
</dbReference>
<feature type="region of interest" description="Disordered" evidence="1">
    <location>
        <begin position="93"/>
        <end position="112"/>
    </location>
</feature>
<evidence type="ECO:0000313" key="4">
    <source>
        <dbReference type="Proteomes" id="UP001228139"/>
    </source>
</evidence>
<dbReference type="EMBL" id="CP132357">
    <property type="protein sequence ID" value="WLS81265.1"/>
    <property type="molecule type" value="Genomic_DNA"/>
</dbReference>
<keyword evidence="4" id="KW-1185">Reference proteome</keyword>
<feature type="transmembrane region" description="Helical" evidence="2">
    <location>
        <begin position="6"/>
        <end position="23"/>
    </location>
</feature>
<proteinExistence type="predicted"/>
<feature type="compositionally biased region" description="Basic and acidic residues" evidence="1">
    <location>
        <begin position="96"/>
        <end position="112"/>
    </location>
</feature>
<dbReference type="RefSeq" id="WP_306213669.1">
    <property type="nucleotide sequence ID" value="NZ_CP132357.1"/>
</dbReference>
<evidence type="ECO:0000256" key="2">
    <source>
        <dbReference type="SAM" id="Phobius"/>
    </source>
</evidence>